<dbReference type="SUPFAM" id="SSF48371">
    <property type="entry name" value="ARM repeat"/>
    <property type="match status" value="1"/>
</dbReference>
<evidence type="ECO:0000313" key="2">
    <source>
        <dbReference type="Proteomes" id="UP001470230"/>
    </source>
</evidence>
<dbReference type="Proteomes" id="UP001470230">
    <property type="component" value="Unassembled WGS sequence"/>
</dbReference>
<reference evidence="1 2" key="1">
    <citation type="submission" date="2024-04" db="EMBL/GenBank/DDBJ databases">
        <title>Tritrichomonas musculus Genome.</title>
        <authorList>
            <person name="Alves-Ferreira E."/>
            <person name="Grigg M."/>
            <person name="Lorenzi H."/>
            <person name="Galac M."/>
        </authorList>
    </citation>
    <scope>NUCLEOTIDE SEQUENCE [LARGE SCALE GENOMIC DNA]</scope>
    <source>
        <strain evidence="1 2">EAF2021</strain>
    </source>
</reference>
<sequence>MIDSSSNFQKLLLKDGSAIEQVLSESDIEQAWKSNSQELRLYLSKHLPRLIRIAFREDTNELTLTALKMLTGGNRFVIPNLVKSTYFPGFVTKTLAKAPEISSSTIGRICDVTLSIFQSGKTDILHSCGYILMLLQYSNNPSVYSMFQTILSDDNQKMEKFRDWIFNIGFIDEISSIILECMNSTFLANNFVDSDLHSLHYTYDHEKLINLLKLVSDAAKNRPEVKKDFISSHLKSILIASNSHRFPNCISDHFWKVINTLYDSDLTLFFTDMAYAARSMIILTSKNSENQVHLYLSESLDFISKIIESKPELVSNDLLEAILTLMGKFSRSSFFLCDVRRFFQKCITIKELKEKIPSAIAPKLLHYGKDKSNGLVSYFAIAIIEDMTKSETAKKTIKKIDSISKFIKRTIDPLSKKREQGYTDKYICKDTQTSPKRKSSI</sequence>
<evidence type="ECO:0000313" key="1">
    <source>
        <dbReference type="EMBL" id="KAK8864909.1"/>
    </source>
</evidence>
<dbReference type="EMBL" id="JAPFFF010000016">
    <property type="protein sequence ID" value="KAK8864909.1"/>
    <property type="molecule type" value="Genomic_DNA"/>
</dbReference>
<organism evidence="1 2">
    <name type="scientific">Tritrichomonas musculus</name>
    <dbReference type="NCBI Taxonomy" id="1915356"/>
    <lineage>
        <taxon>Eukaryota</taxon>
        <taxon>Metamonada</taxon>
        <taxon>Parabasalia</taxon>
        <taxon>Tritrichomonadida</taxon>
        <taxon>Tritrichomonadidae</taxon>
        <taxon>Tritrichomonas</taxon>
    </lineage>
</organism>
<proteinExistence type="predicted"/>
<dbReference type="InterPro" id="IPR016024">
    <property type="entry name" value="ARM-type_fold"/>
</dbReference>
<keyword evidence="2" id="KW-1185">Reference proteome</keyword>
<comment type="caution">
    <text evidence="1">The sequence shown here is derived from an EMBL/GenBank/DDBJ whole genome shotgun (WGS) entry which is preliminary data.</text>
</comment>
<protein>
    <submittedName>
        <fullName evidence="1">Uncharacterized protein</fullName>
    </submittedName>
</protein>
<name>A0ABR2IM75_9EUKA</name>
<accession>A0ABR2IM75</accession>
<gene>
    <name evidence="1" type="ORF">M9Y10_010436</name>
</gene>